<dbReference type="AlphaFoldDB" id="A0AAV5T2Z5"/>
<feature type="domain" description="Fucosyltransferase N-terminal" evidence="1">
    <location>
        <begin position="2"/>
        <end position="84"/>
    </location>
</feature>
<protein>
    <recommendedName>
        <fullName evidence="1">Fucosyltransferase N-terminal domain-containing protein</fullName>
    </recommendedName>
</protein>
<dbReference type="InterPro" id="IPR031481">
    <property type="entry name" value="Glyco_tran_10_N"/>
</dbReference>
<name>A0AAV5T2Z5_9BILA</name>
<comment type="caution">
    <text evidence="2">The sequence shown here is derived from an EMBL/GenBank/DDBJ whole genome shotgun (WGS) entry which is preliminary data.</text>
</comment>
<proteinExistence type="predicted"/>
<dbReference type="SUPFAM" id="SSF53756">
    <property type="entry name" value="UDP-Glycosyltransferase/glycogen phosphorylase"/>
    <property type="match status" value="1"/>
</dbReference>
<organism evidence="2 3">
    <name type="scientific">Pristionchus entomophagus</name>
    <dbReference type="NCBI Taxonomy" id="358040"/>
    <lineage>
        <taxon>Eukaryota</taxon>
        <taxon>Metazoa</taxon>
        <taxon>Ecdysozoa</taxon>
        <taxon>Nematoda</taxon>
        <taxon>Chromadorea</taxon>
        <taxon>Rhabditida</taxon>
        <taxon>Rhabditina</taxon>
        <taxon>Diplogasteromorpha</taxon>
        <taxon>Diplogasteroidea</taxon>
        <taxon>Neodiplogasteridae</taxon>
        <taxon>Pristionchus</taxon>
    </lineage>
</organism>
<evidence type="ECO:0000259" key="1">
    <source>
        <dbReference type="Pfam" id="PF17039"/>
    </source>
</evidence>
<dbReference type="Proteomes" id="UP001432027">
    <property type="component" value="Unassembled WGS sequence"/>
</dbReference>
<evidence type="ECO:0000313" key="3">
    <source>
        <dbReference type="Proteomes" id="UP001432027"/>
    </source>
</evidence>
<evidence type="ECO:0000313" key="2">
    <source>
        <dbReference type="EMBL" id="GMS89658.1"/>
    </source>
</evidence>
<dbReference type="Pfam" id="PF17039">
    <property type="entry name" value="Glyco_tran_10_N"/>
    <property type="match status" value="1"/>
</dbReference>
<reference evidence="2" key="1">
    <citation type="submission" date="2023-10" db="EMBL/GenBank/DDBJ databases">
        <title>Genome assembly of Pristionchus species.</title>
        <authorList>
            <person name="Yoshida K."/>
            <person name="Sommer R.J."/>
        </authorList>
    </citation>
    <scope>NUCLEOTIDE SEQUENCE</scope>
    <source>
        <strain evidence="2">RS0144</strain>
    </source>
</reference>
<keyword evidence="3" id="KW-1185">Reference proteome</keyword>
<dbReference type="EMBL" id="BTSX01000003">
    <property type="protein sequence ID" value="GMS89658.1"/>
    <property type="molecule type" value="Genomic_DNA"/>
</dbReference>
<feature type="non-terminal residue" evidence="2">
    <location>
        <position position="1"/>
    </location>
</feature>
<sequence>PKILIWTPSVSTRNVSDTSFLRSFQNYGNECPYECDIDNRQRIDEDDASAIIFHSRTMSLDDLPSRRRMDQIYVWVCREEPSNCGITDLKVLPILNESE</sequence>
<gene>
    <name evidence="2" type="ORF">PENTCL1PPCAC_11833</name>
</gene>
<accession>A0AAV5T2Z5</accession>